<evidence type="ECO:0000256" key="1">
    <source>
        <dbReference type="ARBA" id="ARBA00001936"/>
    </source>
</evidence>
<protein>
    <recommendedName>
        <fullName evidence="9">Endonuclease/exonuclease/phosphatase domain-containing protein</fullName>
    </recommendedName>
</protein>
<comment type="caution">
    <text evidence="10">The sequence shown here is derived from an EMBL/GenBank/DDBJ whole genome shotgun (WGS) entry which is preliminary data.</text>
</comment>
<comment type="cofactor">
    <cofactor evidence="2">
        <name>Mg(2+)</name>
        <dbReference type="ChEBI" id="CHEBI:18420"/>
    </cofactor>
</comment>
<dbReference type="PANTHER" id="PTHR15822:SF4">
    <property type="entry name" value="TYROSYL-DNA PHOSPHODIESTERASE 2"/>
    <property type="match status" value="1"/>
</dbReference>
<dbReference type="GO" id="GO:0004518">
    <property type="term" value="F:nuclease activity"/>
    <property type="evidence" value="ECO:0007669"/>
    <property type="project" value="UniProtKB-KW"/>
</dbReference>
<dbReference type="InterPro" id="IPR036691">
    <property type="entry name" value="Endo/exonu/phosph_ase_sf"/>
</dbReference>
<organism evidence="10 11">
    <name type="scientific">Amycolatopsis suaedae</name>
    <dbReference type="NCBI Taxonomy" id="2510978"/>
    <lineage>
        <taxon>Bacteria</taxon>
        <taxon>Bacillati</taxon>
        <taxon>Actinomycetota</taxon>
        <taxon>Actinomycetes</taxon>
        <taxon>Pseudonocardiales</taxon>
        <taxon>Pseudonocardiaceae</taxon>
        <taxon>Amycolatopsis</taxon>
    </lineage>
</organism>
<evidence type="ECO:0000256" key="4">
    <source>
        <dbReference type="ARBA" id="ARBA00022723"/>
    </source>
</evidence>
<evidence type="ECO:0000256" key="3">
    <source>
        <dbReference type="ARBA" id="ARBA00022722"/>
    </source>
</evidence>
<evidence type="ECO:0000256" key="5">
    <source>
        <dbReference type="ARBA" id="ARBA00022763"/>
    </source>
</evidence>
<evidence type="ECO:0000256" key="6">
    <source>
        <dbReference type="ARBA" id="ARBA00022801"/>
    </source>
</evidence>
<dbReference type="InterPro" id="IPR051547">
    <property type="entry name" value="TDP2-like"/>
</dbReference>
<evidence type="ECO:0000256" key="2">
    <source>
        <dbReference type="ARBA" id="ARBA00001946"/>
    </source>
</evidence>
<keyword evidence="8" id="KW-0234">DNA repair</keyword>
<dbReference type="PANTHER" id="PTHR15822">
    <property type="entry name" value="TRAF AND TNF RECEPTOR-ASSOCIATED PROTEIN"/>
    <property type="match status" value="1"/>
</dbReference>
<dbReference type="SUPFAM" id="SSF56219">
    <property type="entry name" value="DNase I-like"/>
    <property type="match status" value="1"/>
</dbReference>
<dbReference type="GO" id="GO:0006281">
    <property type="term" value="P:DNA repair"/>
    <property type="evidence" value="ECO:0007669"/>
    <property type="project" value="UniProtKB-KW"/>
</dbReference>
<dbReference type="OrthoDB" id="9787701at2"/>
<proteinExistence type="predicted"/>
<evidence type="ECO:0000259" key="9">
    <source>
        <dbReference type="Pfam" id="PF03372"/>
    </source>
</evidence>
<dbReference type="EMBL" id="SFCC01000001">
    <property type="protein sequence ID" value="RZQ65782.1"/>
    <property type="molecule type" value="Genomic_DNA"/>
</dbReference>
<keyword evidence="11" id="KW-1185">Reference proteome</keyword>
<comment type="cofactor">
    <cofactor evidence="1">
        <name>Mn(2+)</name>
        <dbReference type="ChEBI" id="CHEBI:29035"/>
    </cofactor>
</comment>
<gene>
    <name evidence="10" type="ORF">EWH70_01475</name>
</gene>
<dbReference type="InterPro" id="IPR005135">
    <property type="entry name" value="Endo/exonuclease/phosphatase"/>
</dbReference>
<name>A0A4Q7JF36_9PSEU</name>
<feature type="domain" description="Endonuclease/exonuclease/phosphatase" evidence="9">
    <location>
        <begin position="4"/>
        <end position="249"/>
    </location>
</feature>
<evidence type="ECO:0000313" key="10">
    <source>
        <dbReference type="EMBL" id="RZQ65782.1"/>
    </source>
</evidence>
<keyword evidence="4" id="KW-0479">Metal-binding</keyword>
<dbReference type="RefSeq" id="WP_130473350.1">
    <property type="nucleotide sequence ID" value="NZ_SFCC01000001.1"/>
</dbReference>
<keyword evidence="6" id="KW-0378">Hydrolase</keyword>
<evidence type="ECO:0000256" key="8">
    <source>
        <dbReference type="ARBA" id="ARBA00023204"/>
    </source>
</evidence>
<dbReference type="Pfam" id="PF03372">
    <property type="entry name" value="Exo_endo_phos"/>
    <property type="match status" value="1"/>
</dbReference>
<keyword evidence="5" id="KW-0227">DNA damage</keyword>
<keyword evidence="3" id="KW-0540">Nuclease</keyword>
<evidence type="ECO:0000256" key="7">
    <source>
        <dbReference type="ARBA" id="ARBA00022842"/>
    </source>
</evidence>
<dbReference type="GO" id="GO:0016787">
    <property type="term" value="F:hydrolase activity"/>
    <property type="evidence" value="ECO:0007669"/>
    <property type="project" value="UniProtKB-KW"/>
</dbReference>
<dbReference type="Gene3D" id="3.60.10.10">
    <property type="entry name" value="Endonuclease/exonuclease/phosphatase"/>
    <property type="match status" value="1"/>
</dbReference>
<sequence length="263" mass="29501">MRILTLNLWARYGDWTARRVVLAERLRELAPDVVAFQESVRTGGYDQVADLLGDDYTVVHQEDPDADGRGSAIASRLPIGQVRQFRMPATQRVDLAEFAAWVGMVEVLGPSPIWFVNHKPSYRLAHEHERELQAVFAARLIERTVADRDLPVVVAGDFDATPDAASMRFWRGLQSLCGTSVRYRDVWEWLHPGEPGHTYSAVNPLVVGDGGRRLDYLLVRETDAGPGLLPSDCRLVFDVPRGRVWASDHFGVTADLRSQELVE</sequence>
<dbReference type="GO" id="GO:0046872">
    <property type="term" value="F:metal ion binding"/>
    <property type="evidence" value="ECO:0007669"/>
    <property type="project" value="UniProtKB-KW"/>
</dbReference>
<keyword evidence="7" id="KW-0460">Magnesium</keyword>
<dbReference type="Proteomes" id="UP000292003">
    <property type="component" value="Unassembled WGS sequence"/>
</dbReference>
<reference evidence="10 11" key="1">
    <citation type="submission" date="2019-02" db="EMBL/GenBank/DDBJ databases">
        <title>Draft genome sequence of Amycolatopsis sp. 8-3EHSu isolated from roots of Suaeda maritima.</title>
        <authorList>
            <person name="Duangmal K."/>
            <person name="Chantavorakit T."/>
        </authorList>
    </citation>
    <scope>NUCLEOTIDE SEQUENCE [LARGE SCALE GENOMIC DNA]</scope>
    <source>
        <strain evidence="10 11">8-3EHSu</strain>
    </source>
</reference>
<accession>A0A4Q7JF36</accession>
<evidence type="ECO:0000313" key="11">
    <source>
        <dbReference type="Proteomes" id="UP000292003"/>
    </source>
</evidence>
<dbReference type="AlphaFoldDB" id="A0A4Q7JF36"/>